<keyword evidence="1" id="KW-0732">Signal</keyword>
<gene>
    <name evidence="3" type="ORF">CSR02_15985</name>
</gene>
<evidence type="ECO:0000259" key="2">
    <source>
        <dbReference type="Pfam" id="PF09917"/>
    </source>
</evidence>
<feature type="signal peptide" evidence="1">
    <location>
        <begin position="1"/>
        <end position="28"/>
    </location>
</feature>
<comment type="caution">
    <text evidence="3">The sequence shown here is derived from an EMBL/GenBank/DDBJ whole genome shotgun (WGS) entry which is preliminary data.</text>
</comment>
<protein>
    <recommendedName>
        <fullName evidence="2">DUF2147 domain-containing protein</fullName>
    </recommendedName>
</protein>
<evidence type="ECO:0000256" key="1">
    <source>
        <dbReference type="SAM" id="SignalP"/>
    </source>
</evidence>
<feature type="domain" description="DUF2147" evidence="2">
    <location>
        <begin position="38"/>
        <end position="142"/>
    </location>
</feature>
<keyword evidence="4" id="KW-1185">Reference proteome</keyword>
<evidence type="ECO:0000313" key="4">
    <source>
        <dbReference type="Proteomes" id="UP000228751"/>
    </source>
</evidence>
<name>A0A2G4R7U2_9PROT</name>
<dbReference type="OrthoDB" id="9811671at2"/>
<organism evidence="3 4">
    <name type="scientific">Acetobacter pomorum</name>
    <dbReference type="NCBI Taxonomy" id="65959"/>
    <lineage>
        <taxon>Bacteria</taxon>
        <taxon>Pseudomonadati</taxon>
        <taxon>Pseudomonadota</taxon>
        <taxon>Alphaproteobacteria</taxon>
        <taxon>Acetobacterales</taxon>
        <taxon>Acetobacteraceae</taxon>
        <taxon>Acetobacter</taxon>
    </lineage>
</organism>
<dbReference type="PANTHER" id="PTHR36919">
    <property type="entry name" value="BLR1215 PROTEIN"/>
    <property type="match status" value="1"/>
</dbReference>
<dbReference type="Proteomes" id="UP000228751">
    <property type="component" value="Unassembled WGS sequence"/>
</dbReference>
<evidence type="ECO:0000313" key="3">
    <source>
        <dbReference type="EMBL" id="PHY92616.1"/>
    </source>
</evidence>
<sequence length="156" mass="17673">MHKYALNSLFTALFLTWGSTFFTPTLHAESSARPDITGQWITEDGKGVFNIHTCGDKVCGNLVGLNLTPEEETSGRRKAECELQMLKGFHPMEDRRDHWKGHIFDPQSKNTYDAILWVAEDGTLKLHGFLGLELFGRTDTWQPFHGHIGNNCRITP</sequence>
<reference evidence="3 4" key="1">
    <citation type="submission" date="2017-10" db="EMBL/GenBank/DDBJ databases">
        <title>Genomic analysis of the genus Acetobacter.</title>
        <authorList>
            <person name="Kim K.H."/>
            <person name="Chun B.H."/>
            <person name="Son A.R."/>
            <person name="Jeon C.O."/>
        </authorList>
    </citation>
    <scope>NUCLEOTIDE SEQUENCE [LARGE SCALE GENOMIC DNA]</scope>
    <source>
        <strain evidence="3 4">LHT 2458</strain>
    </source>
</reference>
<dbReference type="InterPro" id="IPR019223">
    <property type="entry name" value="DUF2147"/>
</dbReference>
<dbReference type="Pfam" id="PF09917">
    <property type="entry name" value="DUF2147"/>
    <property type="match status" value="1"/>
</dbReference>
<dbReference type="RefSeq" id="WP_099542362.1">
    <property type="nucleotide sequence ID" value="NZ_PEBQ01000212.1"/>
</dbReference>
<dbReference type="EMBL" id="PEBQ01000212">
    <property type="protein sequence ID" value="PHY92616.1"/>
    <property type="molecule type" value="Genomic_DNA"/>
</dbReference>
<feature type="chain" id="PRO_5013585984" description="DUF2147 domain-containing protein" evidence="1">
    <location>
        <begin position="29"/>
        <end position="156"/>
    </location>
</feature>
<dbReference type="Gene3D" id="2.40.128.520">
    <property type="match status" value="1"/>
</dbReference>
<proteinExistence type="predicted"/>
<dbReference type="PANTHER" id="PTHR36919:SF2">
    <property type="entry name" value="BLL6627 PROTEIN"/>
    <property type="match status" value="1"/>
</dbReference>
<accession>A0A2G4R7U2</accession>
<dbReference type="AlphaFoldDB" id="A0A2G4R7U2"/>